<protein>
    <submittedName>
        <fullName evidence="6">Kruppel-like factor 7</fullName>
    </submittedName>
</protein>
<reference evidence="6 7" key="1">
    <citation type="submission" date="2016-07" db="EMBL/GenBank/DDBJ databases">
        <title>Pervasive Adenine N6-methylation of Active Genes in Fungi.</title>
        <authorList>
            <consortium name="DOE Joint Genome Institute"/>
            <person name="Mondo S.J."/>
            <person name="Dannebaum R.O."/>
            <person name="Kuo R.C."/>
            <person name="Labutti K."/>
            <person name="Haridas S."/>
            <person name="Kuo A."/>
            <person name="Salamov A."/>
            <person name="Ahrendt S.R."/>
            <person name="Lipzen A."/>
            <person name="Sullivan W."/>
            <person name="Andreopoulos W.B."/>
            <person name="Clum A."/>
            <person name="Lindquist E."/>
            <person name="Daum C."/>
            <person name="Ramamoorthy G.K."/>
            <person name="Gryganskyi A."/>
            <person name="Culley D."/>
            <person name="Magnuson J.K."/>
            <person name="James T.Y."/>
            <person name="O'Malley M.A."/>
            <person name="Stajich J.E."/>
            <person name="Spatafora J.W."/>
            <person name="Visel A."/>
            <person name="Grigoriev I.V."/>
        </authorList>
    </citation>
    <scope>NUCLEOTIDE SEQUENCE [LARGE SCALE GENOMIC DNA]</scope>
    <source>
        <strain evidence="6 7">NRRL 3116</strain>
    </source>
</reference>
<dbReference type="PANTHER" id="PTHR23235">
    <property type="entry name" value="KRUEPPEL-LIKE TRANSCRIPTION FACTOR"/>
    <property type="match status" value="1"/>
</dbReference>
<dbReference type="InterPro" id="IPR013087">
    <property type="entry name" value="Znf_C2H2_type"/>
</dbReference>
<feature type="domain" description="C2H2-type" evidence="5">
    <location>
        <begin position="26"/>
        <end position="50"/>
    </location>
</feature>
<dbReference type="InterPro" id="IPR036236">
    <property type="entry name" value="Znf_C2H2_sf"/>
</dbReference>
<dbReference type="RefSeq" id="XP_021877801.1">
    <property type="nucleotide sequence ID" value="XM_022020330.1"/>
</dbReference>
<dbReference type="Pfam" id="PF00096">
    <property type="entry name" value="zf-C2H2"/>
    <property type="match status" value="3"/>
</dbReference>
<evidence type="ECO:0000256" key="1">
    <source>
        <dbReference type="ARBA" id="ARBA00022723"/>
    </source>
</evidence>
<dbReference type="GO" id="GO:0008270">
    <property type="term" value="F:zinc ion binding"/>
    <property type="evidence" value="ECO:0007669"/>
    <property type="project" value="UniProtKB-KW"/>
</dbReference>
<dbReference type="AlphaFoldDB" id="A0A1Y2GGM6"/>
<evidence type="ECO:0000256" key="3">
    <source>
        <dbReference type="ARBA" id="ARBA00022833"/>
    </source>
</evidence>
<dbReference type="FunFam" id="3.30.160.60:FF:000007">
    <property type="entry name" value="Basic krueppel-like factor 3"/>
    <property type="match status" value="1"/>
</dbReference>
<gene>
    <name evidence="6" type="ORF">BCR41DRAFT_289534</name>
</gene>
<dbReference type="PANTHER" id="PTHR23235:SF120">
    <property type="entry name" value="KRUPPEL-LIKE FACTOR 15"/>
    <property type="match status" value="1"/>
</dbReference>
<dbReference type="EMBL" id="MCFF01000043">
    <property type="protein sequence ID" value="ORZ07005.1"/>
    <property type="molecule type" value="Genomic_DNA"/>
</dbReference>
<comment type="caution">
    <text evidence="6">The sequence shown here is derived from an EMBL/GenBank/DDBJ whole genome shotgun (WGS) entry which is preliminary data.</text>
</comment>
<accession>A0A1Y2GGM6</accession>
<feature type="non-terminal residue" evidence="6">
    <location>
        <position position="1"/>
    </location>
</feature>
<dbReference type="PROSITE" id="PS50157">
    <property type="entry name" value="ZINC_FINGER_C2H2_2"/>
    <property type="match status" value="3"/>
</dbReference>
<dbReference type="OrthoDB" id="8922241at2759"/>
<dbReference type="SUPFAM" id="SSF57667">
    <property type="entry name" value="beta-beta-alpha zinc fingers"/>
    <property type="match status" value="1"/>
</dbReference>
<evidence type="ECO:0000259" key="5">
    <source>
        <dbReference type="PROSITE" id="PS50157"/>
    </source>
</evidence>
<organism evidence="6 7">
    <name type="scientific">Lobosporangium transversale</name>
    <dbReference type="NCBI Taxonomy" id="64571"/>
    <lineage>
        <taxon>Eukaryota</taxon>
        <taxon>Fungi</taxon>
        <taxon>Fungi incertae sedis</taxon>
        <taxon>Mucoromycota</taxon>
        <taxon>Mortierellomycotina</taxon>
        <taxon>Mortierellomycetes</taxon>
        <taxon>Mortierellales</taxon>
        <taxon>Mortierellaceae</taxon>
        <taxon>Lobosporangium</taxon>
    </lineage>
</organism>
<keyword evidence="2 4" id="KW-0863">Zinc-finger</keyword>
<dbReference type="GO" id="GO:0000978">
    <property type="term" value="F:RNA polymerase II cis-regulatory region sequence-specific DNA binding"/>
    <property type="evidence" value="ECO:0007669"/>
    <property type="project" value="TreeGrafter"/>
</dbReference>
<dbReference type="STRING" id="64571.A0A1Y2GGM6"/>
<dbReference type="SMART" id="SM00355">
    <property type="entry name" value="ZnF_C2H2"/>
    <property type="match status" value="3"/>
</dbReference>
<dbReference type="Gene3D" id="3.30.160.60">
    <property type="entry name" value="Classic Zinc Finger"/>
    <property type="match status" value="2"/>
</dbReference>
<keyword evidence="7" id="KW-1185">Reference proteome</keyword>
<feature type="non-terminal residue" evidence="6">
    <location>
        <position position="77"/>
    </location>
</feature>
<evidence type="ECO:0000313" key="7">
    <source>
        <dbReference type="Proteomes" id="UP000193648"/>
    </source>
</evidence>
<sequence>CGKAATTASNLRAHEKIHLSPSERPFGCTWDGCESRFNRKAELKRHLGTHQPGATTFECDRCGEKFTRKDSLVRHTR</sequence>
<dbReference type="InParanoid" id="A0A1Y2GGM6"/>
<evidence type="ECO:0000256" key="2">
    <source>
        <dbReference type="ARBA" id="ARBA00022771"/>
    </source>
</evidence>
<name>A0A1Y2GGM6_9FUNG</name>
<feature type="domain" description="C2H2-type" evidence="5">
    <location>
        <begin position="57"/>
        <end position="77"/>
    </location>
</feature>
<dbReference type="GeneID" id="33562174"/>
<feature type="domain" description="C2H2-type" evidence="5">
    <location>
        <begin position="1"/>
        <end position="23"/>
    </location>
</feature>
<dbReference type="Proteomes" id="UP000193648">
    <property type="component" value="Unassembled WGS sequence"/>
</dbReference>
<proteinExistence type="predicted"/>
<keyword evidence="3" id="KW-0862">Zinc</keyword>
<evidence type="ECO:0000256" key="4">
    <source>
        <dbReference type="PROSITE-ProRule" id="PRU00042"/>
    </source>
</evidence>
<evidence type="ECO:0000313" key="6">
    <source>
        <dbReference type="EMBL" id="ORZ07005.1"/>
    </source>
</evidence>
<keyword evidence="1" id="KW-0479">Metal-binding</keyword>
<dbReference type="GO" id="GO:0000981">
    <property type="term" value="F:DNA-binding transcription factor activity, RNA polymerase II-specific"/>
    <property type="evidence" value="ECO:0007669"/>
    <property type="project" value="TreeGrafter"/>
</dbReference>